<name>A0ABV7UII1_9HYPH</name>
<dbReference type="InterPro" id="IPR021457">
    <property type="entry name" value="DUF3108"/>
</dbReference>
<dbReference type="RefSeq" id="WP_191319562.1">
    <property type="nucleotide sequence ID" value="NZ_BNCG01000009.1"/>
</dbReference>
<keyword evidence="3" id="KW-1185">Reference proteome</keyword>
<gene>
    <name evidence="2" type="ORF">ACFONL_12150</name>
</gene>
<keyword evidence="1" id="KW-0472">Membrane</keyword>
<evidence type="ECO:0000256" key="1">
    <source>
        <dbReference type="SAM" id="Phobius"/>
    </source>
</evidence>
<comment type="caution">
    <text evidence="2">The sequence shown here is derived from an EMBL/GenBank/DDBJ whole genome shotgun (WGS) entry which is preliminary data.</text>
</comment>
<reference evidence="3" key="1">
    <citation type="journal article" date="2019" name="Int. J. Syst. Evol. Microbiol.">
        <title>The Global Catalogue of Microorganisms (GCM) 10K type strain sequencing project: providing services to taxonomists for standard genome sequencing and annotation.</title>
        <authorList>
            <consortium name="The Broad Institute Genomics Platform"/>
            <consortium name="The Broad Institute Genome Sequencing Center for Infectious Disease"/>
            <person name="Wu L."/>
            <person name="Ma J."/>
        </authorList>
    </citation>
    <scope>NUCLEOTIDE SEQUENCE [LARGE SCALE GENOMIC DNA]</scope>
    <source>
        <strain evidence="3">KCTC 42282</strain>
    </source>
</reference>
<keyword evidence="1" id="KW-1133">Transmembrane helix</keyword>
<evidence type="ECO:0000313" key="3">
    <source>
        <dbReference type="Proteomes" id="UP001595704"/>
    </source>
</evidence>
<proteinExistence type="predicted"/>
<dbReference type="Proteomes" id="UP001595704">
    <property type="component" value="Unassembled WGS sequence"/>
</dbReference>
<evidence type="ECO:0000313" key="2">
    <source>
        <dbReference type="EMBL" id="MFC3638113.1"/>
    </source>
</evidence>
<sequence length="291" mass="30277">MRKQFSTAMRGALVAGLICGGVAGSLWQSAPAAAQPAQRGGAFAASYAITLAGISIGAANLTAKIDNGGAYALDMHAKLTGLAGVLVSGKGGARATGVISGDRAIPASLAVVASTASDKRTLRMSFAGGSVNAIEIRPPLEDWDRPDRIPVAASHRQSVIDPLSALLMPASGKSLADACNRTIPVFDGATRFDVVLRYKGTTTVSQNGYTGPAVTCTARYAPVSGHRPLRAMTRFMVENTDMGVTLIPVGDTGVYAPWRIHVRTTLGMSMLQATKVHMEGLQAIASRRDKK</sequence>
<accession>A0ABV7UII1</accession>
<dbReference type="Pfam" id="PF11306">
    <property type="entry name" value="DUF3108"/>
    <property type="match status" value="1"/>
</dbReference>
<feature type="transmembrane region" description="Helical" evidence="1">
    <location>
        <begin position="44"/>
        <end position="63"/>
    </location>
</feature>
<dbReference type="EMBL" id="JBHRYC010000058">
    <property type="protein sequence ID" value="MFC3638113.1"/>
    <property type="molecule type" value="Genomic_DNA"/>
</dbReference>
<keyword evidence="1" id="KW-0812">Transmembrane</keyword>
<protein>
    <submittedName>
        <fullName evidence="2">DUF3108 domain-containing protein</fullName>
    </submittedName>
</protein>
<organism evidence="2 3">
    <name type="scientific">Camelimonas fluminis</name>
    <dbReference type="NCBI Taxonomy" id="1576911"/>
    <lineage>
        <taxon>Bacteria</taxon>
        <taxon>Pseudomonadati</taxon>
        <taxon>Pseudomonadota</taxon>
        <taxon>Alphaproteobacteria</taxon>
        <taxon>Hyphomicrobiales</taxon>
        <taxon>Chelatococcaceae</taxon>
        <taxon>Camelimonas</taxon>
    </lineage>
</organism>